<name>A0A1A8XYI8_9PROT</name>
<dbReference type="SUPFAM" id="SSF46626">
    <property type="entry name" value="Cytochrome c"/>
    <property type="match status" value="1"/>
</dbReference>
<evidence type="ECO:0000256" key="2">
    <source>
        <dbReference type="ARBA" id="ARBA00022723"/>
    </source>
</evidence>
<dbReference type="EMBL" id="FLQX01000146">
    <property type="protein sequence ID" value="SBT09118.1"/>
    <property type="molecule type" value="Genomic_DNA"/>
</dbReference>
<evidence type="ECO:0000259" key="5">
    <source>
        <dbReference type="PROSITE" id="PS51007"/>
    </source>
</evidence>
<dbReference type="InterPro" id="IPR009056">
    <property type="entry name" value="Cyt_c-like_dom"/>
</dbReference>
<dbReference type="GO" id="GO:0020037">
    <property type="term" value="F:heme binding"/>
    <property type="evidence" value="ECO:0007669"/>
    <property type="project" value="InterPro"/>
</dbReference>
<dbReference type="Proteomes" id="UP000199169">
    <property type="component" value="Unassembled WGS sequence"/>
</dbReference>
<dbReference type="GO" id="GO:0046872">
    <property type="term" value="F:metal ion binding"/>
    <property type="evidence" value="ECO:0007669"/>
    <property type="project" value="UniProtKB-KW"/>
</dbReference>
<organism evidence="6 7">
    <name type="scientific">Candidatus Accumulibacter aalborgensis</name>
    <dbReference type="NCBI Taxonomy" id="1860102"/>
    <lineage>
        <taxon>Bacteria</taxon>
        <taxon>Pseudomonadati</taxon>
        <taxon>Pseudomonadota</taxon>
        <taxon>Betaproteobacteria</taxon>
        <taxon>Candidatus Accumulibacter</taxon>
    </lineage>
</organism>
<protein>
    <submittedName>
        <fullName evidence="6">Cytochrome C-like protein</fullName>
    </submittedName>
</protein>
<evidence type="ECO:0000313" key="6">
    <source>
        <dbReference type="EMBL" id="SBT09118.1"/>
    </source>
</evidence>
<accession>A0A1A8XYI8</accession>
<dbReference type="GO" id="GO:0009055">
    <property type="term" value="F:electron transfer activity"/>
    <property type="evidence" value="ECO:0007669"/>
    <property type="project" value="InterPro"/>
</dbReference>
<reference evidence="6 7" key="1">
    <citation type="submission" date="2016-06" db="EMBL/GenBank/DDBJ databases">
        <authorList>
            <person name="Kjaerup R.B."/>
            <person name="Dalgaard T.S."/>
            <person name="Juul-Madsen H.R."/>
        </authorList>
    </citation>
    <scope>NUCLEOTIDE SEQUENCE [LARGE SCALE GENOMIC DNA]</scope>
    <source>
        <strain evidence="6">3</strain>
    </source>
</reference>
<evidence type="ECO:0000313" key="7">
    <source>
        <dbReference type="Proteomes" id="UP000199169"/>
    </source>
</evidence>
<dbReference type="Gene3D" id="1.10.760.10">
    <property type="entry name" value="Cytochrome c-like domain"/>
    <property type="match status" value="1"/>
</dbReference>
<keyword evidence="2 4" id="KW-0479">Metal-binding</keyword>
<dbReference type="STRING" id="1860102.ACCAA_670045"/>
<evidence type="ECO:0000256" key="3">
    <source>
        <dbReference type="ARBA" id="ARBA00023004"/>
    </source>
</evidence>
<proteinExistence type="predicted"/>
<evidence type="ECO:0000256" key="4">
    <source>
        <dbReference type="PROSITE-ProRule" id="PRU00433"/>
    </source>
</evidence>
<evidence type="ECO:0000256" key="1">
    <source>
        <dbReference type="ARBA" id="ARBA00022617"/>
    </source>
</evidence>
<gene>
    <name evidence="6" type="ORF">ACCAA_670045</name>
</gene>
<keyword evidence="1 4" id="KW-0349">Heme</keyword>
<keyword evidence="7" id="KW-1185">Reference proteome</keyword>
<dbReference type="RefSeq" id="WP_245754661.1">
    <property type="nucleotide sequence ID" value="NZ_FLQX01000146.1"/>
</dbReference>
<feature type="domain" description="Cytochrome c" evidence="5">
    <location>
        <begin position="53"/>
        <end position="165"/>
    </location>
</feature>
<dbReference type="AlphaFoldDB" id="A0A1A8XYI8"/>
<sequence>MNTAIPVRRVTSLLGGLLAILISGCDMGPGHMMSNSVVPDRYANNGERIYFTGTSASGDAITRKGGNLHMRMMGGGCATCHGSDRHGARMMPKFWETAPPLSREALFGEHHDGDGHGGHERYTDDTLRRAVFQGADPAGNPLDEDMPRWSMGSRDWEDLLAYLRS</sequence>
<keyword evidence="3 4" id="KW-0408">Iron</keyword>
<dbReference type="PROSITE" id="PS51007">
    <property type="entry name" value="CYTC"/>
    <property type="match status" value="1"/>
</dbReference>
<dbReference type="InterPro" id="IPR036909">
    <property type="entry name" value="Cyt_c-like_dom_sf"/>
</dbReference>